<dbReference type="CDD" id="cd04080">
    <property type="entry name" value="CBM6_cellulase-like"/>
    <property type="match status" value="1"/>
</dbReference>
<protein>
    <recommendedName>
        <fullName evidence="5">CBM6 domain-containing protein</fullName>
    </recommendedName>
</protein>
<dbReference type="SMART" id="SM00606">
    <property type="entry name" value="CBD_IV"/>
    <property type="match status" value="1"/>
</dbReference>
<evidence type="ECO:0000256" key="4">
    <source>
        <dbReference type="SAM" id="MobiDB-lite"/>
    </source>
</evidence>
<keyword evidence="7" id="KW-1185">Reference proteome</keyword>
<gene>
    <name evidence="6" type="ORF">AWE51_25590</name>
</gene>
<reference evidence="6 7" key="1">
    <citation type="submission" date="2016-01" db="EMBL/GenBank/DDBJ databases">
        <title>The draft genome sequence of Aquimarina sp. RZW4-3-2.</title>
        <authorList>
            <person name="Wang Y."/>
        </authorList>
    </citation>
    <scope>NUCLEOTIDE SEQUENCE [LARGE SCALE GENOMIC DNA]</scope>
    <source>
        <strain evidence="6 7">RZW4-3-2</strain>
    </source>
</reference>
<comment type="subcellular location">
    <subcellularLocation>
        <location evidence="1">Secreted</location>
    </subcellularLocation>
</comment>
<dbReference type="InterPro" id="IPR026444">
    <property type="entry name" value="Secre_tail"/>
</dbReference>
<dbReference type="InterPro" id="IPR055372">
    <property type="entry name" value="CBM96"/>
</dbReference>
<dbReference type="Pfam" id="PF17829">
    <property type="entry name" value="GH115_C"/>
    <property type="match status" value="1"/>
</dbReference>
<evidence type="ECO:0000256" key="1">
    <source>
        <dbReference type="ARBA" id="ARBA00004613"/>
    </source>
</evidence>
<dbReference type="NCBIfam" id="TIGR04183">
    <property type="entry name" value="Por_Secre_tail"/>
    <property type="match status" value="1"/>
</dbReference>
<dbReference type="SUPFAM" id="SSF49785">
    <property type="entry name" value="Galactose-binding domain-like"/>
    <property type="match status" value="1"/>
</dbReference>
<dbReference type="Proteomes" id="UP000076715">
    <property type="component" value="Unassembled WGS sequence"/>
</dbReference>
<dbReference type="InterPro" id="IPR008979">
    <property type="entry name" value="Galactose-bd-like_sf"/>
</dbReference>
<evidence type="ECO:0000259" key="5">
    <source>
        <dbReference type="PROSITE" id="PS51175"/>
    </source>
</evidence>
<dbReference type="Gene3D" id="2.60.120.1620">
    <property type="match status" value="1"/>
</dbReference>
<dbReference type="EMBL" id="LQRT01000022">
    <property type="protein sequence ID" value="KZS40075.1"/>
    <property type="molecule type" value="Genomic_DNA"/>
</dbReference>
<name>A0A162ZVX4_9FLAO</name>
<dbReference type="Gene3D" id="2.60.120.260">
    <property type="entry name" value="Galactose-binding domain-like"/>
    <property type="match status" value="1"/>
</dbReference>
<evidence type="ECO:0000256" key="2">
    <source>
        <dbReference type="ARBA" id="ARBA00022525"/>
    </source>
</evidence>
<keyword evidence="2" id="KW-0964">Secreted</keyword>
<feature type="region of interest" description="Disordered" evidence="4">
    <location>
        <begin position="613"/>
        <end position="645"/>
    </location>
</feature>
<dbReference type="GO" id="GO:0005576">
    <property type="term" value="C:extracellular region"/>
    <property type="evidence" value="ECO:0007669"/>
    <property type="project" value="UniProtKB-SubCell"/>
</dbReference>
<dbReference type="Pfam" id="PF03422">
    <property type="entry name" value="CBM_6"/>
    <property type="match status" value="1"/>
</dbReference>
<evidence type="ECO:0000256" key="3">
    <source>
        <dbReference type="ARBA" id="ARBA00022729"/>
    </source>
</evidence>
<dbReference type="Pfam" id="PF18962">
    <property type="entry name" value="Por_Secre_tail"/>
    <property type="match status" value="1"/>
</dbReference>
<keyword evidence="3" id="KW-0732">Signal</keyword>
<evidence type="ECO:0000313" key="7">
    <source>
        <dbReference type="Proteomes" id="UP000076715"/>
    </source>
</evidence>
<dbReference type="AlphaFoldDB" id="A0A162ZVX4"/>
<dbReference type="STRING" id="1642818.AWE51_25590"/>
<proteinExistence type="predicted"/>
<organism evidence="6 7">
    <name type="scientific">Aquimarina aggregata</name>
    <dbReference type="NCBI Taxonomy" id="1642818"/>
    <lineage>
        <taxon>Bacteria</taxon>
        <taxon>Pseudomonadati</taxon>
        <taxon>Bacteroidota</taxon>
        <taxon>Flavobacteriia</taxon>
        <taxon>Flavobacteriales</taxon>
        <taxon>Flavobacteriaceae</taxon>
        <taxon>Aquimarina</taxon>
    </lineage>
</organism>
<evidence type="ECO:0000313" key="6">
    <source>
        <dbReference type="EMBL" id="KZS40075.1"/>
    </source>
</evidence>
<dbReference type="InterPro" id="IPR041437">
    <property type="entry name" value="GH115_C"/>
</dbReference>
<dbReference type="PROSITE" id="PS51175">
    <property type="entry name" value="CBM6"/>
    <property type="match status" value="1"/>
</dbReference>
<accession>A0A162ZVX4</accession>
<dbReference type="GO" id="GO:0030246">
    <property type="term" value="F:carbohydrate binding"/>
    <property type="evidence" value="ECO:0007669"/>
    <property type="project" value="InterPro"/>
</dbReference>
<dbReference type="OrthoDB" id="266054at2"/>
<feature type="domain" description="CBM6" evidence="5">
    <location>
        <begin position="459"/>
        <end position="581"/>
    </location>
</feature>
<dbReference type="Pfam" id="PF24517">
    <property type="entry name" value="CBM96"/>
    <property type="match status" value="1"/>
</dbReference>
<dbReference type="InterPro" id="IPR006584">
    <property type="entry name" value="Cellulose-bd_IV"/>
</dbReference>
<comment type="caution">
    <text evidence="6">The sequence shown here is derived from an EMBL/GenBank/DDBJ whole genome shotgun (WGS) entry which is preliminary data.</text>
</comment>
<dbReference type="RefSeq" id="WP_066315017.1">
    <property type="nucleotide sequence ID" value="NZ_LQRT01000022.1"/>
</dbReference>
<sequence>MKKNLNFLLITILLVSLTIPSWGQIPFNKQSKGRIAISSDGNFWDSDDFGATAASLALLAKAELQDKLVLYTYADHIWGSENNRMPQVEESALGGRDRFKFTNADFIPAVTNPEVAYNAMRDEINASSSNNPLIIVCAGPMQVAGTALDRAQPSKRQYVTLISHSYWNNHHSDKPELSRESSHSGWTWDKMKNAFTNVNFIKIRDQNEETSSSLGFNTERAGPGGSRDWASWHWMRDSNDENVRWLYSRAQAVGRPDISDCGMIWYLIHNDENGGPQKMKNYIGNGISVGNGNGGGCNTTEVVTPSEDLYLQGADRFNTGDLRIESGKRVSYLKFQVPSVSKPLETVKLELTVSSDSGNGLIEVFKGTSNNWTETNLSNNNKPGEGVKLGSLNTTYSKNQSYQWELSGVTPGETISLILKQTEGNDVSFSSKEGVKAPRLILKLRCNDNDINKAISIPGILEAENFDTQKGLQVENTSDIGGGQNIGYIENGDSATYKINVNKSGEYEVITRVASNTAGGKIIIKAKQSKVGEIPVTNSGGWQSWIDVKTSINLTKGEQTLKLDFSGGNGYLFNINKLSFKEQDNTGDGNKTCIAVEKNGIVAVEAEHFEGQSKDENRRWYTFDSNTTGTPGPDPDPNHSDNASGNKYLEILPDTRVTHGDPLTAESFSDQPGKTTIIDYKIKFTTSGKYFVWVRAHSTGTEDNGVHVGINGIWPASGQKMQWCEGKNKWTWESKQRTGANHCGEPQKIFLNIPSPGIHTISFSMREDGFEMDKFVLSKAYSKPSGLGPEMVLEDCMDNITSDTNFENINTRKVKVFPNPGKDFISVSGVKSGESIEIYDFYGSKVKTVIISNKNASIDISELKSGLYIISIQGSDKIQFIKK</sequence>
<dbReference type="InterPro" id="IPR005084">
    <property type="entry name" value="CBM6"/>
</dbReference>